<reference evidence="1 2" key="1">
    <citation type="submission" date="2015-01" db="EMBL/GenBank/DDBJ databases">
        <title>Evolution of Trichinella species and genotypes.</title>
        <authorList>
            <person name="Korhonen P.K."/>
            <person name="Edoardo P."/>
            <person name="Giuseppe L.R."/>
            <person name="Gasser R.B."/>
        </authorList>
    </citation>
    <scope>NUCLEOTIDE SEQUENCE [LARGE SCALE GENOMIC DNA]</scope>
    <source>
        <strain evidence="1">ISS37</strain>
    </source>
</reference>
<keyword evidence="2" id="KW-1185">Reference proteome</keyword>
<sequence>MDHNNENSCILIDGYLKLKFYAIIDGKLEYFIHCIVMEARTCSTMILLFNINCHYERCKLHIDNVVHMTSPSIFTFNIKKCYKYVLWKLNDYILKICQISKKGIYYSSIQGHILYSHTSPSPVKLNRGMQKLFETCCKFQGSLELQMNRNSLGLNLKVDWNTLLCLKTS</sequence>
<dbReference type="OrthoDB" id="5934971at2759"/>
<evidence type="ECO:0000313" key="2">
    <source>
        <dbReference type="Proteomes" id="UP000054630"/>
    </source>
</evidence>
<gene>
    <name evidence="1" type="ORF">T07_835</name>
</gene>
<name>A0A0V0S5I2_9BILA</name>
<protein>
    <submittedName>
        <fullName evidence="1">Uncharacterized protein</fullName>
    </submittedName>
</protein>
<comment type="caution">
    <text evidence="1">The sequence shown here is derived from an EMBL/GenBank/DDBJ whole genome shotgun (WGS) entry which is preliminary data.</text>
</comment>
<accession>A0A0V0S5I2</accession>
<dbReference type="AlphaFoldDB" id="A0A0V0S5I2"/>
<evidence type="ECO:0000313" key="1">
    <source>
        <dbReference type="EMBL" id="KRX21754.1"/>
    </source>
</evidence>
<organism evidence="1 2">
    <name type="scientific">Trichinella nelsoni</name>
    <dbReference type="NCBI Taxonomy" id="6336"/>
    <lineage>
        <taxon>Eukaryota</taxon>
        <taxon>Metazoa</taxon>
        <taxon>Ecdysozoa</taxon>
        <taxon>Nematoda</taxon>
        <taxon>Enoplea</taxon>
        <taxon>Dorylaimia</taxon>
        <taxon>Trichinellida</taxon>
        <taxon>Trichinellidae</taxon>
        <taxon>Trichinella</taxon>
    </lineage>
</organism>
<dbReference type="EMBL" id="JYDL01000037">
    <property type="protein sequence ID" value="KRX21754.1"/>
    <property type="molecule type" value="Genomic_DNA"/>
</dbReference>
<dbReference type="Proteomes" id="UP000054630">
    <property type="component" value="Unassembled WGS sequence"/>
</dbReference>
<proteinExistence type="predicted"/>
<feature type="non-terminal residue" evidence="1">
    <location>
        <position position="169"/>
    </location>
</feature>